<feature type="transmembrane region" description="Helical" evidence="4">
    <location>
        <begin position="362"/>
        <end position="382"/>
    </location>
</feature>
<dbReference type="Proteomes" id="UP000324760">
    <property type="component" value="Chromosome"/>
</dbReference>
<dbReference type="SUPFAM" id="SSF103473">
    <property type="entry name" value="MFS general substrate transporter"/>
    <property type="match status" value="1"/>
</dbReference>
<feature type="transmembrane region" description="Helical" evidence="4">
    <location>
        <begin position="166"/>
        <end position="186"/>
    </location>
</feature>
<sequence>MNNVKTHSIVIAASVIIIALNLRPAIAAISPLVEQILNSTTLSASDIGLLSTLPILLMGLGALLAQPLRQFLGEKSGITLGIAMISLACFSRIWGDRDGLMIISAIVAGLGIAVVQALLPGYIKRVFSKSASGMIGLYSSAIVAGAALAAASAVPLAEWLNWESALALWGAPAVLAIMLWHVTFYKDKAKGGSQSTTKIAYRRDVRSLSLLMFFGVGTGVFMLILAWLPAYFSAHAMTAETSGFLLTFFIVIELVTALLLSMKIKNIEDKRLLLLISIISTVAGLVFLALFPTQLSLISVALLGLGIGIHFPLSLIVASEHFNNPQHAGNLTAYVQGGGYIVAATTPALAGWIRDSFGQIDIIWMIMGGMMALLTPLALSYSPQSYSIYYKRVTKAENENL</sequence>
<organism evidence="6 7">
    <name type="scientific">Neptunomonas concharum</name>
    <dbReference type="NCBI Taxonomy" id="1031538"/>
    <lineage>
        <taxon>Bacteria</taxon>
        <taxon>Pseudomonadati</taxon>
        <taxon>Pseudomonadota</taxon>
        <taxon>Gammaproteobacteria</taxon>
        <taxon>Oceanospirillales</taxon>
        <taxon>Oceanospirillaceae</taxon>
        <taxon>Neptunomonas</taxon>
    </lineage>
</organism>
<feature type="transmembrane region" description="Helical" evidence="4">
    <location>
        <begin position="47"/>
        <end position="65"/>
    </location>
</feature>
<feature type="domain" description="Major facilitator superfamily (MFS) profile" evidence="5">
    <location>
        <begin position="9"/>
        <end position="386"/>
    </location>
</feature>
<proteinExistence type="predicted"/>
<gene>
    <name evidence="6" type="ORF">F0U83_01400</name>
</gene>
<dbReference type="OrthoDB" id="5758872at2"/>
<name>A0A5P1R721_9GAMM</name>
<evidence type="ECO:0000313" key="6">
    <source>
        <dbReference type="EMBL" id="QEQ95464.1"/>
    </source>
</evidence>
<evidence type="ECO:0000256" key="2">
    <source>
        <dbReference type="ARBA" id="ARBA00022989"/>
    </source>
</evidence>
<feature type="transmembrane region" description="Helical" evidence="4">
    <location>
        <begin position="331"/>
        <end position="350"/>
    </location>
</feature>
<dbReference type="KEGG" id="ncu:F0U83_01400"/>
<evidence type="ECO:0000256" key="3">
    <source>
        <dbReference type="ARBA" id="ARBA00023136"/>
    </source>
</evidence>
<dbReference type="PANTHER" id="PTHR23523">
    <property type="match status" value="1"/>
</dbReference>
<feature type="transmembrane region" description="Helical" evidence="4">
    <location>
        <begin position="100"/>
        <end position="123"/>
    </location>
</feature>
<feature type="transmembrane region" description="Helical" evidence="4">
    <location>
        <begin position="77"/>
        <end position="94"/>
    </location>
</feature>
<dbReference type="PROSITE" id="PS50850">
    <property type="entry name" value="MFS"/>
    <property type="match status" value="1"/>
</dbReference>
<dbReference type="EMBL" id="CP043869">
    <property type="protein sequence ID" value="QEQ95464.1"/>
    <property type="molecule type" value="Genomic_DNA"/>
</dbReference>
<dbReference type="InterPro" id="IPR036259">
    <property type="entry name" value="MFS_trans_sf"/>
</dbReference>
<feature type="transmembrane region" description="Helical" evidence="4">
    <location>
        <begin position="297"/>
        <end position="319"/>
    </location>
</feature>
<dbReference type="InterPro" id="IPR011701">
    <property type="entry name" value="MFS"/>
</dbReference>
<evidence type="ECO:0000256" key="4">
    <source>
        <dbReference type="SAM" id="Phobius"/>
    </source>
</evidence>
<feature type="transmembrane region" description="Helical" evidence="4">
    <location>
        <begin position="242"/>
        <end position="260"/>
    </location>
</feature>
<dbReference type="InterPro" id="IPR020846">
    <property type="entry name" value="MFS_dom"/>
</dbReference>
<keyword evidence="7" id="KW-1185">Reference proteome</keyword>
<feature type="transmembrane region" description="Helical" evidence="4">
    <location>
        <begin position="207"/>
        <end position="230"/>
    </location>
</feature>
<dbReference type="Gene3D" id="1.20.1250.20">
    <property type="entry name" value="MFS general substrate transporter like domains"/>
    <property type="match status" value="2"/>
</dbReference>
<reference evidence="6 7" key="1">
    <citation type="journal article" date="2019" name="Biochem. Eng. J.">
        <title>Metabolic engineering of the marine bacteria Neptunomonas concharum for the production of acetoin and meso-2,3-butanediol from acetate.</title>
        <authorList>
            <person name="Li W."/>
            <person name="Pu N."/>
            <person name="Liu C.-X."/>
            <person name="Yuan Q.-P."/>
            <person name="Li Z.-J."/>
        </authorList>
    </citation>
    <scope>NUCLEOTIDE SEQUENCE [LARGE SCALE GENOMIC DNA]</scope>
    <source>
        <strain evidence="6 7">JCM17730</strain>
    </source>
</reference>
<keyword evidence="3 4" id="KW-0472">Membrane</keyword>
<dbReference type="InterPro" id="IPR052524">
    <property type="entry name" value="MFS_Cyanate_Porter"/>
</dbReference>
<feature type="transmembrane region" description="Helical" evidence="4">
    <location>
        <begin position="272"/>
        <end position="291"/>
    </location>
</feature>
<dbReference type="RefSeq" id="WP_138986169.1">
    <property type="nucleotide sequence ID" value="NZ_CP043869.1"/>
</dbReference>
<dbReference type="AlphaFoldDB" id="A0A5P1R721"/>
<dbReference type="Pfam" id="PF07690">
    <property type="entry name" value="MFS_1"/>
    <property type="match status" value="1"/>
</dbReference>
<keyword evidence="2 4" id="KW-1133">Transmembrane helix</keyword>
<keyword evidence="1 4" id="KW-0812">Transmembrane</keyword>
<evidence type="ECO:0000259" key="5">
    <source>
        <dbReference type="PROSITE" id="PS50850"/>
    </source>
</evidence>
<dbReference type="PANTHER" id="PTHR23523:SF1">
    <property type="entry name" value="CYANATE TRANSPORT PROTEIN CYNX"/>
    <property type="match status" value="1"/>
</dbReference>
<feature type="transmembrane region" description="Helical" evidence="4">
    <location>
        <begin position="135"/>
        <end position="154"/>
    </location>
</feature>
<evidence type="ECO:0000256" key="1">
    <source>
        <dbReference type="ARBA" id="ARBA00022692"/>
    </source>
</evidence>
<protein>
    <submittedName>
        <fullName evidence="6">CynX/NimT family MFS transporter</fullName>
    </submittedName>
</protein>
<dbReference type="GO" id="GO:0022857">
    <property type="term" value="F:transmembrane transporter activity"/>
    <property type="evidence" value="ECO:0007669"/>
    <property type="project" value="InterPro"/>
</dbReference>
<evidence type="ECO:0000313" key="7">
    <source>
        <dbReference type="Proteomes" id="UP000324760"/>
    </source>
</evidence>
<accession>A0A5P1R721</accession>